<evidence type="ECO:0000313" key="2">
    <source>
        <dbReference type="EMBL" id="SHN09991.1"/>
    </source>
</evidence>
<keyword evidence="1" id="KW-0732">Signal</keyword>
<dbReference type="InterPro" id="IPR042230">
    <property type="entry name" value="CusF_sf"/>
</dbReference>
<organism evidence="2 3">
    <name type="scientific">Roseibium suaedae</name>
    <dbReference type="NCBI Taxonomy" id="735517"/>
    <lineage>
        <taxon>Bacteria</taxon>
        <taxon>Pseudomonadati</taxon>
        <taxon>Pseudomonadota</taxon>
        <taxon>Alphaproteobacteria</taxon>
        <taxon>Hyphomicrobiales</taxon>
        <taxon>Stappiaceae</taxon>
        <taxon>Roseibium</taxon>
    </lineage>
</organism>
<feature type="signal peptide" evidence="1">
    <location>
        <begin position="1"/>
        <end position="23"/>
    </location>
</feature>
<feature type="chain" id="PRO_5012613273" evidence="1">
    <location>
        <begin position="24"/>
        <end position="95"/>
    </location>
</feature>
<evidence type="ECO:0000313" key="3">
    <source>
        <dbReference type="Proteomes" id="UP000186002"/>
    </source>
</evidence>
<accession>A0A1M7P0L3</accession>
<dbReference type="Gene3D" id="2.40.50.320">
    <property type="entry name" value="Copper binding periplasmic protein CusF"/>
    <property type="match status" value="1"/>
</dbReference>
<sequence>MRRAFKLMATAILGLSLAGQALAADYTKGTVRKVDLKSKKVTIAHEDLKNLDMPAMTMPFRVADEAMLGQLKEGDEIEFTAERIKGNLTVTEIKQ</sequence>
<protein>
    <submittedName>
        <fullName evidence="2">Cu and Ag efflux protein CusF</fullName>
    </submittedName>
</protein>
<reference evidence="2 3" key="1">
    <citation type="submission" date="2016-11" db="EMBL/GenBank/DDBJ databases">
        <authorList>
            <person name="Jaros S."/>
            <person name="Januszkiewicz K."/>
            <person name="Wedrychowicz H."/>
        </authorList>
    </citation>
    <scope>NUCLEOTIDE SEQUENCE [LARGE SCALE GENOMIC DNA]</scope>
    <source>
        <strain evidence="2 3">DSM 22153</strain>
    </source>
</reference>
<dbReference type="Proteomes" id="UP000186002">
    <property type="component" value="Unassembled WGS sequence"/>
</dbReference>
<name>A0A1M7P0L3_9HYPH</name>
<gene>
    <name evidence="2" type="ORF">SAMN05444272_4086</name>
</gene>
<dbReference type="EMBL" id="FRBW01000005">
    <property type="protein sequence ID" value="SHN09991.1"/>
    <property type="molecule type" value="Genomic_DNA"/>
</dbReference>
<keyword evidence="3" id="KW-1185">Reference proteome</keyword>
<dbReference type="AlphaFoldDB" id="A0A1M7P0L3"/>
<dbReference type="InterPro" id="IPR021647">
    <property type="entry name" value="CusF_Ec"/>
</dbReference>
<dbReference type="Pfam" id="PF11604">
    <property type="entry name" value="CusF_Ec"/>
    <property type="match status" value="1"/>
</dbReference>
<dbReference type="OrthoDB" id="9816061at2"/>
<proteinExistence type="predicted"/>
<dbReference type="STRING" id="735517.SAMN05444272_4086"/>
<dbReference type="RefSeq" id="WP_073015187.1">
    <property type="nucleotide sequence ID" value="NZ_FRBW01000005.1"/>
</dbReference>
<evidence type="ECO:0000256" key="1">
    <source>
        <dbReference type="SAM" id="SignalP"/>
    </source>
</evidence>